<dbReference type="STRING" id="157652.A0A371EDA1"/>
<dbReference type="Proteomes" id="UP000257109">
    <property type="component" value="Unassembled WGS sequence"/>
</dbReference>
<evidence type="ECO:0000313" key="3">
    <source>
        <dbReference type="Proteomes" id="UP000257109"/>
    </source>
</evidence>
<organism evidence="2 3">
    <name type="scientific">Mucuna pruriens</name>
    <name type="common">Velvet bean</name>
    <name type="synonym">Dolichos pruriens</name>
    <dbReference type="NCBI Taxonomy" id="157652"/>
    <lineage>
        <taxon>Eukaryota</taxon>
        <taxon>Viridiplantae</taxon>
        <taxon>Streptophyta</taxon>
        <taxon>Embryophyta</taxon>
        <taxon>Tracheophyta</taxon>
        <taxon>Spermatophyta</taxon>
        <taxon>Magnoliopsida</taxon>
        <taxon>eudicotyledons</taxon>
        <taxon>Gunneridae</taxon>
        <taxon>Pentapetalae</taxon>
        <taxon>rosids</taxon>
        <taxon>fabids</taxon>
        <taxon>Fabales</taxon>
        <taxon>Fabaceae</taxon>
        <taxon>Papilionoideae</taxon>
        <taxon>50 kb inversion clade</taxon>
        <taxon>NPAAA clade</taxon>
        <taxon>indigoferoid/millettioid clade</taxon>
        <taxon>Phaseoleae</taxon>
        <taxon>Mucuna</taxon>
    </lineage>
</organism>
<feature type="region of interest" description="Disordered" evidence="1">
    <location>
        <begin position="51"/>
        <end position="71"/>
    </location>
</feature>
<comment type="caution">
    <text evidence="2">The sequence shown here is derived from an EMBL/GenBank/DDBJ whole genome shotgun (WGS) entry which is preliminary data.</text>
</comment>
<name>A0A371EDA1_MUCPR</name>
<feature type="region of interest" description="Disordered" evidence="1">
    <location>
        <begin position="18"/>
        <end position="39"/>
    </location>
</feature>
<feature type="non-terminal residue" evidence="2">
    <location>
        <position position="1"/>
    </location>
</feature>
<gene>
    <name evidence="2" type="ORF">CR513_57501</name>
</gene>
<dbReference type="OrthoDB" id="974159at2759"/>
<keyword evidence="3" id="KW-1185">Reference proteome</keyword>
<sequence length="290" mass="32792">MGILSSLFSRRTLALVKTPRRHATSQPVLGPNPQTRPTKKPLHALFTEAVGLSEKTATDDEEETASESATELKNNLRQLEEEVRSLKEKTKEALNKTEKRSLYAAFTNQQTPTQRELKTKKTVVVKELSPDMVTFVQYLFEKGYFNDANFVQGKKSFDPAWFTDFFAAGYIKFAAHKFARDNREIAKWLSGSALKQVAVFGCPYPHRSGVFPAKRLRRFFEVPENTVCSGCSLQQSCRFANQSVWKCDDTNKLDLVTVMKVITSYALESVHPQLVVPDEVKKSSIITVEI</sequence>
<evidence type="ECO:0000313" key="2">
    <source>
        <dbReference type="EMBL" id="RDX63996.1"/>
    </source>
</evidence>
<dbReference type="AlphaFoldDB" id="A0A371EDA1"/>
<accession>A0A371EDA1</accession>
<proteinExistence type="predicted"/>
<evidence type="ECO:0000256" key="1">
    <source>
        <dbReference type="SAM" id="MobiDB-lite"/>
    </source>
</evidence>
<reference evidence="2" key="1">
    <citation type="submission" date="2018-05" db="EMBL/GenBank/DDBJ databases">
        <title>Draft genome of Mucuna pruriens seed.</title>
        <authorList>
            <person name="Nnadi N.E."/>
            <person name="Vos R."/>
            <person name="Hasami M.H."/>
            <person name="Devisetty U.K."/>
            <person name="Aguiy J.C."/>
        </authorList>
    </citation>
    <scope>NUCLEOTIDE SEQUENCE [LARGE SCALE GENOMIC DNA]</scope>
    <source>
        <strain evidence="2">JCA_2017</strain>
    </source>
</reference>
<dbReference type="EMBL" id="QJKJ01014611">
    <property type="protein sequence ID" value="RDX63996.1"/>
    <property type="molecule type" value="Genomic_DNA"/>
</dbReference>
<feature type="compositionally biased region" description="Polar residues" evidence="1">
    <location>
        <begin position="24"/>
        <end position="36"/>
    </location>
</feature>
<protein>
    <submittedName>
        <fullName evidence="2">Uncharacterized protein</fullName>
    </submittedName>
</protein>